<keyword evidence="3" id="KW-1185">Reference proteome</keyword>
<sequence>MSHHLCSCPFALFVLLSVTLSTDRDVTDIFVVAGKDICRLFTCQQLSILFKSY</sequence>
<feature type="signal peptide" evidence="1">
    <location>
        <begin position="1"/>
        <end position="21"/>
    </location>
</feature>
<reference evidence="2" key="2">
    <citation type="submission" date="2020-11" db="EMBL/GenBank/DDBJ databases">
        <authorList>
            <person name="McCartney M.A."/>
            <person name="Auch B."/>
            <person name="Kono T."/>
            <person name="Mallez S."/>
            <person name="Becker A."/>
            <person name="Gohl D.M."/>
            <person name="Silverstein K.A.T."/>
            <person name="Koren S."/>
            <person name="Bechman K.B."/>
            <person name="Herman A."/>
            <person name="Abrahante J.E."/>
            <person name="Garbe J."/>
        </authorList>
    </citation>
    <scope>NUCLEOTIDE SEQUENCE</scope>
    <source>
        <strain evidence="2">Duluth1</strain>
        <tissue evidence="2">Whole animal</tissue>
    </source>
</reference>
<reference evidence="2" key="1">
    <citation type="journal article" date="2019" name="bioRxiv">
        <title>The Genome of the Zebra Mussel, Dreissena polymorpha: A Resource for Invasive Species Research.</title>
        <authorList>
            <person name="McCartney M.A."/>
            <person name="Auch B."/>
            <person name="Kono T."/>
            <person name="Mallez S."/>
            <person name="Zhang Y."/>
            <person name="Obille A."/>
            <person name="Becker A."/>
            <person name="Abrahante J.E."/>
            <person name="Garbe J."/>
            <person name="Badalamenti J.P."/>
            <person name="Herman A."/>
            <person name="Mangelson H."/>
            <person name="Liachko I."/>
            <person name="Sullivan S."/>
            <person name="Sone E.D."/>
            <person name="Koren S."/>
            <person name="Silverstein K.A.T."/>
            <person name="Beckman K.B."/>
            <person name="Gohl D.M."/>
        </authorList>
    </citation>
    <scope>NUCLEOTIDE SEQUENCE</scope>
    <source>
        <strain evidence="2">Duluth1</strain>
        <tissue evidence="2">Whole animal</tissue>
    </source>
</reference>
<dbReference type="Proteomes" id="UP000828390">
    <property type="component" value="Unassembled WGS sequence"/>
</dbReference>
<dbReference type="EMBL" id="JAIWYP010000002">
    <property type="protein sequence ID" value="KAH3864114.1"/>
    <property type="molecule type" value="Genomic_DNA"/>
</dbReference>
<organism evidence="2 3">
    <name type="scientific">Dreissena polymorpha</name>
    <name type="common">Zebra mussel</name>
    <name type="synonym">Mytilus polymorpha</name>
    <dbReference type="NCBI Taxonomy" id="45954"/>
    <lineage>
        <taxon>Eukaryota</taxon>
        <taxon>Metazoa</taxon>
        <taxon>Spiralia</taxon>
        <taxon>Lophotrochozoa</taxon>
        <taxon>Mollusca</taxon>
        <taxon>Bivalvia</taxon>
        <taxon>Autobranchia</taxon>
        <taxon>Heteroconchia</taxon>
        <taxon>Euheterodonta</taxon>
        <taxon>Imparidentia</taxon>
        <taxon>Neoheterodontei</taxon>
        <taxon>Myida</taxon>
        <taxon>Dreissenoidea</taxon>
        <taxon>Dreissenidae</taxon>
        <taxon>Dreissena</taxon>
    </lineage>
</organism>
<evidence type="ECO:0000313" key="3">
    <source>
        <dbReference type="Proteomes" id="UP000828390"/>
    </source>
</evidence>
<protein>
    <submittedName>
        <fullName evidence="2">Uncharacterized protein</fullName>
    </submittedName>
</protein>
<accession>A0A9D4LUM7</accession>
<evidence type="ECO:0000313" key="2">
    <source>
        <dbReference type="EMBL" id="KAH3864114.1"/>
    </source>
</evidence>
<name>A0A9D4LUM7_DREPO</name>
<proteinExistence type="predicted"/>
<evidence type="ECO:0000256" key="1">
    <source>
        <dbReference type="SAM" id="SignalP"/>
    </source>
</evidence>
<gene>
    <name evidence="2" type="ORF">DPMN_027128</name>
</gene>
<comment type="caution">
    <text evidence="2">The sequence shown here is derived from an EMBL/GenBank/DDBJ whole genome shotgun (WGS) entry which is preliminary data.</text>
</comment>
<dbReference type="AlphaFoldDB" id="A0A9D4LUM7"/>
<keyword evidence="1" id="KW-0732">Signal</keyword>
<feature type="chain" id="PRO_5039217927" evidence="1">
    <location>
        <begin position="22"/>
        <end position="53"/>
    </location>
</feature>